<dbReference type="GO" id="GO:0008270">
    <property type="term" value="F:zinc ion binding"/>
    <property type="evidence" value="ECO:0007669"/>
    <property type="project" value="UniProtKB-KW"/>
</dbReference>
<evidence type="ECO:0000256" key="1">
    <source>
        <dbReference type="ARBA" id="ARBA00003767"/>
    </source>
</evidence>
<keyword evidence="5 9" id="KW-0863">Zinc-finger</keyword>
<protein>
    <recommendedName>
        <fullName evidence="10">C2H2-type domain-containing protein</fullName>
    </recommendedName>
</protein>
<dbReference type="GO" id="GO:0003677">
    <property type="term" value="F:DNA binding"/>
    <property type="evidence" value="ECO:0007669"/>
    <property type="project" value="UniProtKB-KW"/>
</dbReference>
<name>A0A2G9QF24_AQUCT</name>
<evidence type="ECO:0000313" key="12">
    <source>
        <dbReference type="Proteomes" id="UP000228934"/>
    </source>
</evidence>
<keyword evidence="3" id="KW-0479">Metal-binding</keyword>
<dbReference type="FunFam" id="3.30.160.60:FF:000478">
    <property type="entry name" value="Zinc finger protein 133"/>
    <property type="match status" value="1"/>
</dbReference>
<keyword evidence="4" id="KW-0677">Repeat</keyword>
<keyword evidence="7" id="KW-0238">DNA-binding</keyword>
<dbReference type="InterPro" id="IPR036236">
    <property type="entry name" value="Znf_C2H2_sf"/>
</dbReference>
<dbReference type="GO" id="GO:0005634">
    <property type="term" value="C:nucleus"/>
    <property type="evidence" value="ECO:0007669"/>
    <property type="project" value="UniProtKB-SubCell"/>
</dbReference>
<keyword evidence="8" id="KW-0539">Nucleus</keyword>
<keyword evidence="6" id="KW-0862">Zinc</keyword>
<evidence type="ECO:0000259" key="10">
    <source>
        <dbReference type="PROSITE" id="PS50157"/>
    </source>
</evidence>
<evidence type="ECO:0000256" key="9">
    <source>
        <dbReference type="PROSITE-ProRule" id="PRU00042"/>
    </source>
</evidence>
<evidence type="ECO:0000256" key="7">
    <source>
        <dbReference type="ARBA" id="ARBA00023125"/>
    </source>
</evidence>
<organism evidence="11 12">
    <name type="scientific">Aquarana catesbeiana</name>
    <name type="common">American bullfrog</name>
    <name type="synonym">Rana catesbeiana</name>
    <dbReference type="NCBI Taxonomy" id="8400"/>
    <lineage>
        <taxon>Eukaryota</taxon>
        <taxon>Metazoa</taxon>
        <taxon>Chordata</taxon>
        <taxon>Craniata</taxon>
        <taxon>Vertebrata</taxon>
        <taxon>Euteleostomi</taxon>
        <taxon>Amphibia</taxon>
        <taxon>Batrachia</taxon>
        <taxon>Anura</taxon>
        <taxon>Neobatrachia</taxon>
        <taxon>Ranoidea</taxon>
        <taxon>Ranidae</taxon>
        <taxon>Aquarana</taxon>
    </lineage>
</organism>
<dbReference type="PROSITE" id="PS50157">
    <property type="entry name" value="ZINC_FINGER_C2H2_2"/>
    <property type="match status" value="1"/>
</dbReference>
<evidence type="ECO:0000256" key="8">
    <source>
        <dbReference type="ARBA" id="ARBA00023242"/>
    </source>
</evidence>
<dbReference type="EMBL" id="KZ015652">
    <property type="protein sequence ID" value="PIO14187.1"/>
    <property type="molecule type" value="Genomic_DNA"/>
</dbReference>
<gene>
    <name evidence="11" type="ORF">AB205_0142490</name>
</gene>
<feature type="non-terminal residue" evidence="11">
    <location>
        <position position="156"/>
    </location>
</feature>
<dbReference type="InterPro" id="IPR013087">
    <property type="entry name" value="Znf_C2H2_type"/>
</dbReference>
<dbReference type="PROSITE" id="PS00028">
    <property type="entry name" value="ZINC_FINGER_C2H2_1"/>
    <property type="match status" value="1"/>
</dbReference>
<evidence type="ECO:0000313" key="11">
    <source>
        <dbReference type="EMBL" id="PIO14187.1"/>
    </source>
</evidence>
<proteinExistence type="predicted"/>
<keyword evidence="12" id="KW-1185">Reference proteome</keyword>
<dbReference type="AlphaFoldDB" id="A0A2G9QF24"/>
<comment type="function">
    <text evidence="1">May be involved in transcriptional regulation.</text>
</comment>
<dbReference type="Gene3D" id="3.30.160.60">
    <property type="entry name" value="Classic Zinc Finger"/>
    <property type="match status" value="1"/>
</dbReference>
<evidence type="ECO:0000256" key="3">
    <source>
        <dbReference type="ARBA" id="ARBA00022723"/>
    </source>
</evidence>
<accession>A0A2G9QF24</accession>
<reference evidence="12" key="1">
    <citation type="journal article" date="2017" name="Nat. Commun.">
        <title>The North American bullfrog draft genome provides insight into hormonal regulation of long noncoding RNA.</title>
        <authorList>
            <person name="Hammond S.A."/>
            <person name="Warren R.L."/>
            <person name="Vandervalk B.P."/>
            <person name="Kucuk E."/>
            <person name="Khan H."/>
            <person name="Gibb E.A."/>
            <person name="Pandoh P."/>
            <person name="Kirk H."/>
            <person name="Zhao Y."/>
            <person name="Jones M."/>
            <person name="Mungall A.J."/>
            <person name="Coope R."/>
            <person name="Pleasance S."/>
            <person name="Moore R.A."/>
            <person name="Holt R.A."/>
            <person name="Round J.M."/>
            <person name="Ohora S."/>
            <person name="Walle B.V."/>
            <person name="Veldhoen N."/>
            <person name="Helbing C.C."/>
            <person name="Birol I."/>
        </authorList>
    </citation>
    <scope>NUCLEOTIDE SEQUENCE [LARGE SCALE GENOMIC DNA]</scope>
</reference>
<evidence type="ECO:0000256" key="4">
    <source>
        <dbReference type="ARBA" id="ARBA00022737"/>
    </source>
</evidence>
<evidence type="ECO:0000256" key="5">
    <source>
        <dbReference type="ARBA" id="ARBA00022771"/>
    </source>
</evidence>
<comment type="subcellular location">
    <subcellularLocation>
        <location evidence="2">Nucleus</location>
    </subcellularLocation>
</comment>
<dbReference type="SUPFAM" id="SSF57667">
    <property type="entry name" value="beta-beta-alpha zinc fingers"/>
    <property type="match status" value="1"/>
</dbReference>
<feature type="domain" description="C2H2-type" evidence="10">
    <location>
        <begin position="52"/>
        <end position="79"/>
    </location>
</feature>
<evidence type="ECO:0000256" key="6">
    <source>
        <dbReference type="ARBA" id="ARBA00022833"/>
    </source>
</evidence>
<evidence type="ECO:0000256" key="2">
    <source>
        <dbReference type="ARBA" id="ARBA00004123"/>
    </source>
</evidence>
<sequence length="156" mass="17730">MCDFPGVQLSVFFLMSRVREVFLSEPRVNWTPGKSLRDLPKHHISHTDKHPFSCSECGKCFSVNQDIIGHQRSHADKCPFLISRVREMFHSLSAGNVSFTGKTFLNTRGFTPANALFHVRSAENNYLKRNPGWTTGKGAIFIFKVREMCSLKRNPG</sequence>
<dbReference type="Proteomes" id="UP000228934">
    <property type="component" value="Unassembled WGS sequence"/>
</dbReference>